<dbReference type="CDD" id="cd03884">
    <property type="entry name" value="M20_bAS"/>
    <property type="match status" value="1"/>
</dbReference>
<dbReference type="NCBIfam" id="NF006769">
    <property type="entry name" value="PRK09290.1-3"/>
    <property type="match status" value="1"/>
</dbReference>
<dbReference type="InterPro" id="IPR002933">
    <property type="entry name" value="Peptidase_M20"/>
</dbReference>
<dbReference type="NCBIfam" id="TIGR01879">
    <property type="entry name" value="hydantase"/>
    <property type="match status" value="1"/>
</dbReference>
<dbReference type="EMBL" id="JACSQK010000003">
    <property type="protein sequence ID" value="MBD7960250.1"/>
    <property type="molecule type" value="Genomic_DNA"/>
</dbReference>
<sequence length="415" mass="44184">MTTAPWSALRVDGVRLLQRLQDLGQFGALEGGGTNRLALSDADKAGRDWTVQQMRDLGMAVQVDAIGNVVGTCAGMQDLPPVMTGSHIDTVRTGGLYDGNYGVMAGLEVVATLRAAGVRTRRPIQVAFFTNEEGARFQPDMMGSLVMVGGMPLQAALATQAVDNAATVGDELARIGYAGSAPVGAPVVDSFVELHIEQGPVLEQQDRLIGVVQGVQGICWMQLRFTGTSNHAGTTPMALRHDAGMCAMRCAAFIHNLVVRYGGSQLGTVGGLQLKPNLINVIAQEAVMTVDLRNTQAAPLRQAQAEVLAFANRIASENGVQCEHRQLADFEPVDFDADLVDCVEQHAHALGLSTLRMPSGAGHDAQMLARVCPSAMVFVPSRQGLSHNVHEHTDPDQLVHGANVLLQVLLHQANR</sequence>
<dbReference type="Gene3D" id="3.40.630.10">
    <property type="entry name" value="Zn peptidases"/>
    <property type="match status" value="1"/>
</dbReference>
<dbReference type="Pfam" id="PF07687">
    <property type="entry name" value="M20_dimer"/>
    <property type="match status" value="1"/>
</dbReference>
<dbReference type="RefSeq" id="WP_191722647.1">
    <property type="nucleotide sequence ID" value="NZ_JACSQK010000003.1"/>
</dbReference>
<dbReference type="PANTHER" id="PTHR32494">
    <property type="entry name" value="ALLANTOATE DEIMINASE-RELATED"/>
    <property type="match status" value="1"/>
</dbReference>
<dbReference type="GO" id="GO:0016787">
    <property type="term" value="F:hydrolase activity"/>
    <property type="evidence" value="ECO:0007669"/>
    <property type="project" value="UniProtKB-KW"/>
</dbReference>
<evidence type="ECO:0000259" key="3">
    <source>
        <dbReference type="Pfam" id="PF07687"/>
    </source>
</evidence>
<dbReference type="InterPro" id="IPR036264">
    <property type="entry name" value="Bact_exopeptidase_dim_dom"/>
</dbReference>
<dbReference type="PANTHER" id="PTHR32494:SF5">
    <property type="entry name" value="ALLANTOATE AMIDOHYDROLASE"/>
    <property type="match status" value="1"/>
</dbReference>
<evidence type="ECO:0000256" key="2">
    <source>
        <dbReference type="ARBA" id="ARBA00022801"/>
    </source>
</evidence>
<dbReference type="Gene3D" id="3.30.70.360">
    <property type="match status" value="1"/>
</dbReference>
<dbReference type="Pfam" id="PF01546">
    <property type="entry name" value="Peptidase_M20"/>
    <property type="match status" value="1"/>
</dbReference>
<gene>
    <name evidence="4" type="ORF">H9646_07120</name>
</gene>
<evidence type="ECO:0000313" key="5">
    <source>
        <dbReference type="Proteomes" id="UP000634919"/>
    </source>
</evidence>
<comment type="caution">
    <text evidence="4">The sequence shown here is derived from an EMBL/GenBank/DDBJ whole genome shotgun (WGS) entry which is preliminary data.</text>
</comment>
<accession>A0ABR8S9T8</accession>
<dbReference type="NCBIfam" id="NF006771">
    <property type="entry name" value="PRK09290.1-5"/>
    <property type="match status" value="1"/>
</dbReference>
<evidence type="ECO:0000313" key="4">
    <source>
        <dbReference type="EMBL" id="MBD7960250.1"/>
    </source>
</evidence>
<organism evidence="4 5">
    <name type="scientific">Comamonas avium</name>
    <dbReference type="NCBI Taxonomy" id="2762231"/>
    <lineage>
        <taxon>Bacteria</taxon>
        <taxon>Pseudomonadati</taxon>
        <taxon>Pseudomonadota</taxon>
        <taxon>Betaproteobacteria</taxon>
        <taxon>Burkholderiales</taxon>
        <taxon>Comamonadaceae</taxon>
        <taxon>Comamonas</taxon>
    </lineage>
</organism>
<keyword evidence="2 4" id="KW-0378">Hydrolase</keyword>
<dbReference type="InterPro" id="IPR010158">
    <property type="entry name" value="Amidase_Cbmase"/>
</dbReference>
<dbReference type="Proteomes" id="UP000634919">
    <property type="component" value="Unassembled WGS sequence"/>
</dbReference>
<protein>
    <submittedName>
        <fullName evidence="4">Zn-dependent hydrolase</fullName>
    </submittedName>
</protein>
<evidence type="ECO:0000256" key="1">
    <source>
        <dbReference type="ARBA" id="ARBA00006153"/>
    </source>
</evidence>
<keyword evidence="5" id="KW-1185">Reference proteome</keyword>
<reference evidence="4 5" key="1">
    <citation type="submission" date="2020-08" db="EMBL/GenBank/DDBJ databases">
        <title>A Genomic Blueprint of the Chicken Gut Microbiome.</title>
        <authorList>
            <person name="Gilroy R."/>
            <person name="Ravi A."/>
            <person name="Getino M."/>
            <person name="Pursley I."/>
            <person name="Horton D.L."/>
            <person name="Alikhan N.-F."/>
            <person name="Baker D."/>
            <person name="Gharbi K."/>
            <person name="Hall N."/>
            <person name="Watson M."/>
            <person name="Adriaenssens E.M."/>
            <person name="Foster-Nyarko E."/>
            <person name="Jarju S."/>
            <person name="Secka A."/>
            <person name="Antonio M."/>
            <person name="Oren A."/>
            <person name="Chaudhuri R."/>
            <person name="La Ragione R.M."/>
            <person name="Hildebrand F."/>
            <person name="Pallen M.J."/>
        </authorList>
    </citation>
    <scope>NUCLEOTIDE SEQUENCE [LARGE SCALE GENOMIC DNA]</scope>
    <source>
        <strain evidence="4 5">Sa2CVA6</strain>
    </source>
</reference>
<dbReference type="SUPFAM" id="SSF55031">
    <property type="entry name" value="Bacterial exopeptidase dimerisation domain"/>
    <property type="match status" value="1"/>
</dbReference>
<dbReference type="InterPro" id="IPR011650">
    <property type="entry name" value="Peptidase_M20_dimer"/>
</dbReference>
<comment type="similarity">
    <text evidence="1">Belongs to the peptidase M20 family.</text>
</comment>
<name>A0ABR8S9T8_9BURK</name>
<proteinExistence type="inferred from homology"/>
<feature type="domain" description="Peptidase M20 dimerisation" evidence="3">
    <location>
        <begin position="214"/>
        <end position="316"/>
    </location>
</feature>
<dbReference type="SUPFAM" id="SSF53187">
    <property type="entry name" value="Zn-dependent exopeptidases"/>
    <property type="match status" value="1"/>
</dbReference>
<dbReference type="PIRSF" id="PIRSF001235">
    <property type="entry name" value="Amidase_carbamoylase"/>
    <property type="match status" value="1"/>
</dbReference>